<organism evidence="8 9">
    <name type="scientific">Prymnesium parvum</name>
    <name type="common">Toxic golden alga</name>
    <dbReference type="NCBI Taxonomy" id="97485"/>
    <lineage>
        <taxon>Eukaryota</taxon>
        <taxon>Haptista</taxon>
        <taxon>Haptophyta</taxon>
        <taxon>Prymnesiophyceae</taxon>
        <taxon>Prymnesiales</taxon>
        <taxon>Prymnesiaceae</taxon>
        <taxon>Prymnesium</taxon>
    </lineage>
</organism>
<dbReference type="GO" id="GO:0005634">
    <property type="term" value="C:nucleus"/>
    <property type="evidence" value="ECO:0007669"/>
    <property type="project" value="UniProtKB-SubCell"/>
</dbReference>
<dbReference type="Proteomes" id="UP001515480">
    <property type="component" value="Unassembled WGS sequence"/>
</dbReference>
<evidence type="ECO:0000256" key="3">
    <source>
        <dbReference type="ARBA" id="ARBA00022723"/>
    </source>
</evidence>
<comment type="cofactor">
    <cofactor evidence="1">
        <name>Fe(2+)</name>
        <dbReference type="ChEBI" id="CHEBI:29033"/>
    </cofactor>
</comment>
<evidence type="ECO:0000313" key="8">
    <source>
        <dbReference type="EMBL" id="KAL1521038.1"/>
    </source>
</evidence>
<gene>
    <name evidence="8" type="ORF">AB1Y20_022593</name>
</gene>
<comment type="caution">
    <text evidence="8">The sequence shown here is derived from an EMBL/GenBank/DDBJ whole genome shotgun (WGS) entry which is preliminary data.</text>
</comment>
<protein>
    <recommendedName>
        <fullName evidence="7">JmjC domain-containing protein</fullName>
    </recommendedName>
</protein>
<accession>A0AB34JJA3</accession>
<evidence type="ECO:0000313" key="9">
    <source>
        <dbReference type="Proteomes" id="UP001515480"/>
    </source>
</evidence>
<dbReference type="SUPFAM" id="SSF51197">
    <property type="entry name" value="Clavaminate synthase-like"/>
    <property type="match status" value="1"/>
</dbReference>
<keyword evidence="9" id="KW-1185">Reference proteome</keyword>
<keyword evidence="6" id="KW-0539">Nucleus</keyword>
<dbReference type="PANTHER" id="PTHR12461:SF106">
    <property type="entry name" value="BIFUNCTIONAL PEPTIDASE AND ARGINYL-HYDROXYLASE JMJD5"/>
    <property type="match status" value="1"/>
</dbReference>
<keyword evidence="4" id="KW-0560">Oxidoreductase</keyword>
<name>A0AB34JJA3_PRYPA</name>
<dbReference type="GO" id="GO:0046872">
    <property type="term" value="F:metal ion binding"/>
    <property type="evidence" value="ECO:0007669"/>
    <property type="project" value="UniProtKB-KW"/>
</dbReference>
<proteinExistence type="predicted"/>
<evidence type="ECO:0000256" key="4">
    <source>
        <dbReference type="ARBA" id="ARBA00023002"/>
    </source>
</evidence>
<dbReference type="AlphaFoldDB" id="A0AB34JJA3"/>
<dbReference type="InterPro" id="IPR003347">
    <property type="entry name" value="JmjC_dom"/>
</dbReference>
<dbReference type="PROSITE" id="PS51184">
    <property type="entry name" value="JMJC"/>
    <property type="match status" value="1"/>
</dbReference>
<evidence type="ECO:0000259" key="7">
    <source>
        <dbReference type="PROSITE" id="PS51184"/>
    </source>
</evidence>
<reference evidence="8 9" key="1">
    <citation type="journal article" date="2024" name="Science">
        <title>Giant polyketide synthase enzymes in the biosynthesis of giant marine polyether toxins.</title>
        <authorList>
            <person name="Fallon T.R."/>
            <person name="Shende V.V."/>
            <person name="Wierzbicki I.H."/>
            <person name="Pendleton A.L."/>
            <person name="Watervoot N.F."/>
            <person name="Auber R.P."/>
            <person name="Gonzalez D.J."/>
            <person name="Wisecaver J.H."/>
            <person name="Moore B.S."/>
        </authorList>
    </citation>
    <scope>NUCLEOTIDE SEQUENCE [LARGE SCALE GENOMIC DNA]</scope>
    <source>
        <strain evidence="8 9">12B1</strain>
    </source>
</reference>
<keyword evidence="5" id="KW-0408">Iron</keyword>
<dbReference type="PANTHER" id="PTHR12461">
    <property type="entry name" value="HYPOXIA-INDUCIBLE FACTOR 1 ALPHA INHIBITOR-RELATED"/>
    <property type="match status" value="1"/>
</dbReference>
<comment type="subcellular location">
    <subcellularLocation>
        <location evidence="2">Nucleus</location>
    </subcellularLocation>
</comment>
<dbReference type="InterPro" id="IPR041667">
    <property type="entry name" value="Cupin_8"/>
</dbReference>
<dbReference type="InterPro" id="IPR014710">
    <property type="entry name" value="RmlC-like_jellyroll"/>
</dbReference>
<dbReference type="GO" id="GO:0016491">
    <property type="term" value="F:oxidoreductase activity"/>
    <property type="evidence" value="ECO:0007669"/>
    <property type="project" value="UniProtKB-KW"/>
</dbReference>
<dbReference type="SMART" id="SM00558">
    <property type="entry name" value="JmjC"/>
    <property type="match status" value="1"/>
</dbReference>
<feature type="domain" description="JmjC" evidence="7">
    <location>
        <begin position="102"/>
        <end position="241"/>
    </location>
</feature>
<sequence>MSPAVLEAELPNLEGGVHQQLHPTMLYYSSKKPLAQVKSFHKRPSTLRNMSATELLQSLHETATAAAWDESFLEAAICAQRSWWYYSAPNTTTSVAVTRKHVDIQLLEQAVTRMSTGSAHVHSINLWLGGAGVTASTHYDASVNFFAQLHGSKQFILTAPAAENLLQPYSFLHPHFRRAQRPLQNSSSHWLSLAELRKGDVLFLPAFYFHEVTATSTVSISVNVWANDQFVEHVQQMQRHAASALGLDETNEAIGHRGTFDSSWPLQARAALLEHTTQEIIARTLALSPALSRSWLADRMIARWASVQRRYPQALGKLAKFCDPGMRHQRAQLALHHLRMRPAEVQEQVQARLEKTASSVASAMRALPEGAIELELGNLVEQAAFEVLGNVKITGSFLVNCFKDDQRSTQPTLIL</sequence>
<evidence type="ECO:0000256" key="5">
    <source>
        <dbReference type="ARBA" id="ARBA00023004"/>
    </source>
</evidence>
<dbReference type="Gene3D" id="2.60.120.10">
    <property type="entry name" value="Jelly Rolls"/>
    <property type="match status" value="1"/>
</dbReference>
<dbReference type="Pfam" id="PF13621">
    <property type="entry name" value="Cupin_8"/>
    <property type="match status" value="1"/>
</dbReference>
<keyword evidence="3" id="KW-0479">Metal-binding</keyword>
<evidence type="ECO:0000256" key="1">
    <source>
        <dbReference type="ARBA" id="ARBA00001954"/>
    </source>
</evidence>
<dbReference type="EMBL" id="JBGBPQ010000008">
    <property type="protein sequence ID" value="KAL1521038.1"/>
    <property type="molecule type" value="Genomic_DNA"/>
</dbReference>
<evidence type="ECO:0000256" key="6">
    <source>
        <dbReference type="ARBA" id="ARBA00023242"/>
    </source>
</evidence>
<evidence type="ECO:0000256" key="2">
    <source>
        <dbReference type="ARBA" id="ARBA00004123"/>
    </source>
</evidence>